<dbReference type="Proteomes" id="UP001368318">
    <property type="component" value="Chromosome"/>
</dbReference>
<dbReference type="AlphaFoldDB" id="A0AAU6P4Q4"/>
<accession>A0AAU6P4Q4</accession>
<reference evidence="2 3" key="1">
    <citation type="submission" date="2023-10" db="EMBL/GenBank/DDBJ databases">
        <title>Culture-based analysis of two novel bacteria associated with mangrove crab gills.</title>
        <authorList>
            <person name="Yang X."/>
            <person name="Garuglieri E."/>
            <person name="Van Goethem M.W."/>
            <person name="Fusi M."/>
            <person name="Marasco R."/>
            <person name="Daffonchio D.G."/>
        </authorList>
    </citation>
    <scope>NUCLEOTIDE SEQUENCE</scope>
    <source>
        <strain evidence="2">UG2-1</strain>
        <strain evidence="1">UG2-2</strain>
        <strain evidence="3">UG2_2</strain>
    </source>
</reference>
<sequence>MGIFNKHITEDLNKFLDSKNQDLFEVVFKKLNSVNKENYRKLLQYIYCILKDTRNNENELTALNIHFERIIDEEEKTLIVEFLWHYYFEFQHISEKRDVVNEILKNKISDLNQEVKKDLHLPTNNKKLTRQIFENRKIDRKHLNYFKSLNKTASLLPETLINLKINQQNSLSRFYEYNPVYLPAEKDNLTDLNSFVLYNTKEFNDIRTLRIDNTPLLQLIKNIVLFDCENSMQRFSPFNFQQLTNLNEHHGTKFSFFLIVTFSNKENLNSIKTKVKRLKERYYIPNQSSYIITSEEFEYLVGQVHDNKPEINFLEPANSAFWEDFYLETQINGLYELRSIKMMNVYSLCFNQKIKEYILTHIFSKDIKHSLVTEDTKQEIFNLPNEDILKLKDLLSNVLDLIINTDLKSSISNNIVDATKIVLDDFILKNEGLLDLIKKSINVRSNRIFISWDNLEENPANEIIILSYRDQGNFNYHFYPNVNEITISKYTKIKSFFPALFFKKNHEWSKYNLLRDYYKILDHPIRANHFNWNKLNKKIQYIKPEKTIDISWDLESDYSGSETRITYKISFDNNRHNTCNPSDLHIYYEDDNKQKRIQPIRWIYENLELEENRMLVQKLDELIEEFNPVEMLIDTEQQENDLKIIRNQFNFGEESAGRLWKILLSRKAAISSPETLYNDLKTIFNRNNLDMVSQGHFESTWINPESESLVPRGNKAFKLLCNYLGLPTTYLRIIYTIKNRNINGRRNATRIYSKLLKDLFNDGCFDEGANPKQILKNKINYYQNNHNFDELGIDEEKPLAGLITLIDLIKPELSFKEVKSIEKREE</sequence>
<evidence type="ECO:0000313" key="1">
    <source>
        <dbReference type="EMBL" id="WXA02390.1"/>
    </source>
</evidence>
<dbReference type="EMBL" id="CP136924">
    <property type="protein sequence ID" value="WXA02390.1"/>
    <property type="molecule type" value="Genomic_DNA"/>
</dbReference>
<keyword evidence="3" id="KW-1185">Reference proteome</keyword>
<protein>
    <submittedName>
        <fullName evidence="2">Uncharacterized protein</fullName>
    </submittedName>
</protein>
<evidence type="ECO:0000313" key="3">
    <source>
        <dbReference type="Proteomes" id="UP001368318"/>
    </source>
</evidence>
<dbReference type="EMBL" id="CP136925">
    <property type="protein sequence ID" value="WXA12448.1"/>
    <property type="molecule type" value="Genomic_DNA"/>
</dbReference>
<evidence type="ECO:0000313" key="2">
    <source>
        <dbReference type="EMBL" id="WXA12448.1"/>
    </source>
</evidence>
<organism evidence="2">
    <name type="scientific">Mangrovimonas cancribranchiae</name>
    <dbReference type="NCBI Taxonomy" id="3080055"/>
    <lineage>
        <taxon>Bacteria</taxon>
        <taxon>Pseudomonadati</taxon>
        <taxon>Bacteroidota</taxon>
        <taxon>Flavobacteriia</taxon>
        <taxon>Flavobacteriales</taxon>
        <taxon>Flavobacteriaceae</taxon>
        <taxon>Mangrovimonas</taxon>
    </lineage>
</organism>
<proteinExistence type="predicted"/>
<dbReference type="RefSeq" id="WP_338731455.1">
    <property type="nucleotide sequence ID" value="NZ_CP136924.1"/>
</dbReference>
<dbReference type="KEGG" id="mcaa:R3L15_09960"/>
<name>A0AAU6P4Q4_9FLAO</name>
<gene>
    <name evidence="2" type="ORF">R3L15_09960</name>
    <name evidence="1" type="ORF">R3L16_11625</name>
</gene>